<evidence type="ECO:0000259" key="12">
    <source>
        <dbReference type="Pfam" id="PF02931"/>
    </source>
</evidence>
<dbReference type="InterPro" id="IPR036719">
    <property type="entry name" value="Neuro-gated_channel_TM_sf"/>
</dbReference>
<evidence type="ECO:0000313" key="15">
    <source>
        <dbReference type="Proteomes" id="UP000675881"/>
    </source>
</evidence>
<comment type="caution">
    <text evidence="11">Lacks conserved residue(s) required for the propagation of feature annotation.</text>
</comment>
<evidence type="ECO:0000256" key="10">
    <source>
        <dbReference type="ARBA" id="ARBA00023303"/>
    </source>
</evidence>
<name>A0A7R8D4A3_LEPSM</name>
<dbReference type="PANTHER" id="PTHR18945">
    <property type="entry name" value="NEUROTRANSMITTER GATED ION CHANNEL"/>
    <property type="match status" value="1"/>
</dbReference>
<feature type="domain" description="Neurotransmitter-gated ion-channel transmembrane" evidence="13">
    <location>
        <begin position="218"/>
        <end position="304"/>
    </location>
</feature>
<evidence type="ECO:0000256" key="2">
    <source>
        <dbReference type="ARBA" id="ARBA00004236"/>
    </source>
</evidence>
<dbReference type="InterPro" id="IPR006201">
    <property type="entry name" value="Neur_channel"/>
</dbReference>
<evidence type="ECO:0000256" key="7">
    <source>
        <dbReference type="ARBA" id="ARBA00022989"/>
    </source>
</evidence>
<keyword evidence="5 11" id="KW-0812">Transmembrane</keyword>
<dbReference type="AlphaFoldDB" id="A0A7R8D4A3"/>
<feature type="transmembrane region" description="Helical" evidence="11">
    <location>
        <begin position="273"/>
        <end position="297"/>
    </location>
</feature>
<dbReference type="Pfam" id="PF02931">
    <property type="entry name" value="Neur_chan_LBD"/>
    <property type="match status" value="1"/>
</dbReference>
<keyword evidence="7 11" id="KW-1133">Transmembrane helix</keyword>
<dbReference type="InterPro" id="IPR006028">
    <property type="entry name" value="GABAA/Glycine_rcpt"/>
</dbReference>
<dbReference type="InterPro" id="IPR006029">
    <property type="entry name" value="Neurotrans-gated_channel_TM"/>
</dbReference>
<evidence type="ECO:0000313" key="14">
    <source>
        <dbReference type="EMBL" id="CAF3023730.1"/>
    </source>
</evidence>
<gene>
    <name evidence="14" type="ORF">LSAA_14361</name>
</gene>
<comment type="similarity">
    <text evidence="11">Belongs to the ligand-gated ion channel (TC 1.A.9) family.</text>
</comment>
<dbReference type="InterPro" id="IPR038050">
    <property type="entry name" value="Neuro_actylchol_rec"/>
</dbReference>
<protein>
    <submittedName>
        <fullName evidence="14">(salmon louse) hypothetical protein</fullName>
    </submittedName>
</protein>
<evidence type="ECO:0000256" key="4">
    <source>
        <dbReference type="ARBA" id="ARBA00022475"/>
    </source>
</evidence>
<evidence type="ECO:0000259" key="13">
    <source>
        <dbReference type="Pfam" id="PF02932"/>
    </source>
</evidence>
<evidence type="ECO:0000256" key="1">
    <source>
        <dbReference type="ARBA" id="ARBA00004141"/>
    </source>
</evidence>
<accession>A0A7R8D4A3</accession>
<evidence type="ECO:0000256" key="5">
    <source>
        <dbReference type="ARBA" id="ARBA00022692"/>
    </source>
</evidence>
<dbReference type="Gene3D" id="1.20.58.390">
    <property type="entry name" value="Neurotransmitter-gated ion-channel transmembrane domain"/>
    <property type="match status" value="1"/>
</dbReference>
<feature type="transmembrane region" description="Helical" evidence="11">
    <location>
        <begin position="214"/>
        <end position="234"/>
    </location>
</feature>
<dbReference type="InterPro" id="IPR036734">
    <property type="entry name" value="Neur_chan_lig-bd_sf"/>
</dbReference>
<dbReference type="EMBL" id="HG994587">
    <property type="protein sequence ID" value="CAF3023730.1"/>
    <property type="molecule type" value="Genomic_DNA"/>
</dbReference>
<reference evidence="14" key="1">
    <citation type="submission" date="2021-02" db="EMBL/GenBank/DDBJ databases">
        <authorList>
            <person name="Bekaert M."/>
        </authorList>
    </citation>
    <scope>NUCLEOTIDE SEQUENCE</scope>
    <source>
        <strain evidence="14">IoA-00</strain>
    </source>
</reference>
<keyword evidence="15" id="KW-1185">Reference proteome</keyword>
<keyword evidence="9 11" id="KW-0472">Membrane</keyword>
<dbReference type="Proteomes" id="UP000675881">
    <property type="component" value="Chromosome 8"/>
</dbReference>
<dbReference type="Pfam" id="PF02932">
    <property type="entry name" value="Neur_chan_memb"/>
    <property type="match status" value="1"/>
</dbReference>
<proteinExistence type="inferred from homology"/>
<dbReference type="PROSITE" id="PS00236">
    <property type="entry name" value="NEUROTR_ION_CHANNEL"/>
    <property type="match status" value="1"/>
</dbReference>
<organism evidence="14 15">
    <name type="scientific">Lepeophtheirus salmonis</name>
    <name type="common">Salmon louse</name>
    <name type="synonym">Caligus salmonis</name>
    <dbReference type="NCBI Taxonomy" id="72036"/>
    <lineage>
        <taxon>Eukaryota</taxon>
        <taxon>Metazoa</taxon>
        <taxon>Ecdysozoa</taxon>
        <taxon>Arthropoda</taxon>
        <taxon>Crustacea</taxon>
        <taxon>Multicrustacea</taxon>
        <taxon>Hexanauplia</taxon>
        <taxon>Copepoda</taxon>
        <taxon>Siphonostomatoida</taxon>
        <taxon>Caligidae</taxon>
        <taxon>Lepeophtheirus</taxon>
    </lineage>
</organism>
<dbReference type="InterPro" id="IPR006202">
    <property type="entry name" value="Neur_chan_lig-bd"/>
</dbReference>
<evidence type="ECO:0000256" key="11">
    <source>
        <dbReference type="RuleBase" id="RU000687"/>
    </source>
</evidence>
<comment type="subcellular location">
    <subcellularLocation>
        <location evidence="2">Cell membrane</location>
    </subcellularLocation>
    <subcellularLocation>
        <location evidence="1">Membrane</location>
        <topology evidence="1">Multi-pass membrane protein</topology>
    </subcellularLocation>
</comment>
<feature type="domain" description="Neurotransmitter-gated ion-channel ligand-binding" evidence="12">
    <location>
        <begin position="21"/>
        <end position="172"/>
    </location>
</feature>
<evidence type="ECO:0000256" key="9">
    <source>
        <dbReference type="ARBA" id="ARBA00023136"/>
    </source>
</evidence>
<keyword evidence="6" id="KW-0732">Signal</keyword>
<dbReference type="GO" id="GO:0005230">
    <property type="term" value="F:extracellular ligand-gated monoatomic ion channel activity"/>
    <property type="evidence" value="ECO:0007669"/>
    <property type="project" value="InterPro"/>
</dbReference>
<dbReference type="InterPro" id="IPR018000">
    <property type="entry name" value="Neurotransmitter_ion_chnl_CS"/>
</dbReference>
<dbReference type="SUPFAM" id="SSF63712">
    <property type="entry name" value="Nicotinic receptor ligand binding domain-like"/>
    <property type="match status" value="1"/>
</dbReference>
<dbReference type="GO" id="GO:0099095">
    <property type="term" value="F:ligand-gated monoatomic anion channel activity"/>
    <property type="evidence" value="ECO:0007669"/>
    <property type="project" value="UniProtKB-ARBA"/>
</dbReference>
<feature type="transmembrane region" description="Helical" evidence="11">
    <location>
        <begin position="243"/>
        <end position="261"/>
    </location>
</feature>
<dbReference type="PRINTS" id="PR00252">
    <property type="entry name" value="NRIONCHANNEL"/>
</dbReference>
<dbReference type="GO" id="GO:0005254">
    <property type="term" value="F:chloride channel activity"/>
    <property type="evidence" value="ECO:0007669"/>
    <property type="project" value="UniProtKB-ARBA"/>
</dbReference>
<evidence type="ECO:0000256" key="6">
    <source>
        <dbReference type="ARBA" id="ARBA00022729"/>
    </source>
</evidence>
<sequence length="330" mass="38085">MSPSLLDSRADTSATRVNECLLSLTSDYNKEVPPPTLGPLILMVGFEIPEILEIHDNTNTVTMRLRVKQSWNEDRVRLSSKCRINHGSWIQFNSKEIRQAIWLPSFEIDNLLDFIPLMGLLETRSDKFFYRRADDEKSRDKLYFEYEVICKIMCSMNFNKFPFDEHHCRFQVNYSVSLEDSSFLIQLGRNSGSLTPTNGLYFDIKLSRNSKSYVINYFIPSGLFVVVSWMSLVIPPDSIPGRVALIFTTFLVLVNIANSSFESAPVSSGLNSIQIWIWICIIFVTSTVIEYSIILVLQRVVKKKELNTKLKIMESEVCMLRSRNTPFRRN</sequence>
<evidence type="ECO:0000256" key="8">
    <source>
        <dbReference type="ARBA" id="ARBA00023065"/>
    </source>
</evidence>
<dbReference type="GO" id="GO:0004888">
    <property type="term" value="F:transmembrane signaling receptor activity"/>
    <property type="evidence" value="ECO:0007669"/>
    <property type="project" value="InterPro"/>
</dbReference>
<dbReference type="Gene3D" id="2.70.170.10">
    <property type="entry name" value="Neurotransmitter-gated ion-channel ligand-binding domain"/>
    <property type="match status" value="1"/>
</dbReference>
<dbReference type="GO" id="GO:0005886">
    <property type="term" value="C:plasma membrane"/>
    <property type="evidence" value="ECO:0007669"/>
    <property type="project" value="UniProtKB-SubCell"/>
</dbReference>
<keyword evidence="3 11" id="KW-0813">Transport</keyword>
<keyword evidence="10 11" id="KW-0407">Ion channel</keyword>
<evidence type="ECO:0000256" key="3">
    <source>
        <dbReference type="ARBA" id="ARBA00022448"/>
    </source>
</evidence>
<keyword evidence="8 11" id="KW-0406">Ion transport</keyword>
<dbReference type="SUPFAM" id="SSF90112">
    <property type="entry name" value="Neurotransmitter-gated ion-channel transmembrane pore"/>
    <property type="match status" value="1"/>
</dbReference>
<keyword evidence="4" id="KW-1003">Cell membrane</keyword>
<dbReference type="PRINTS" id="PR00253">
    <property type="entry name" value="GABAARECEPTR"/>
</dbReference>